<sequence length="34" mass="3783">MVSDLSSRRAKVEGIETKAKVKIITAYAPLVEMF</sequence>
<dbReference type="AlphaFoldDB" id="X1LS30"/>
<protein>
    <submittedName>
        <fullName evidence="1">Uncharacterized protein</fullName>
    </submittedName>
</protein>
<accession>X1LS30</accession>
<reference evidence="1" key="1">
    <citation type="journal article" date="2014" name="Front. Microbiol.">
        <title>High frequency of phylogenetically diverse reductive dehalogenase-homologous genes in deep subseafloor sedimentary metagenomes.</title>
        <authorList>
            <person name="Kawai M."/>
            <person name="Futagami T."/>
            <person name="Toyoda A."/>
            <person name="Takaki Y."/>
            <person name="Nishi S."/>
            <person name="Hori S."/>
            <person name="Arai W."/>
            <person name="Tsubouchi T."/>
            <person name="Morono Y."/>
            <person name="Uchiyama I."/>
            <person name="Ito T."/>
            <person name="Fujiyama A."/>
            <person name="Inagaki F."/>
            <person name="Takami H."/>
        </authorList>
    </citation>
    <scope>NUCLEOTIDE SEQUENCE</scope>
    <source>
        <strain evidence="1">Expedition CK06-06</strain>
    </source>
</reference>
<comment type="caution">
    <text evidence="1">The sequence shown here is derived from an EMBL/GenBank/DDBJ whole genome shotgun (WGS) entry which is preliminary data.</text>
</comment>
<organism evidence="1">
    <name type="scientific">marine sediment metagenome</name>
    <dbReference type="NCBI Taxonomy" id="412755"/>
    <lineage>
        <taxon>unclassified sequences</taxon>
        <taxon>metagenomes</taxon>
        <taxon>ecological metagenomes</taxon>
    </lineage>
</organism>
<dbReference type="Gene3D" id="3.30.70.240">
    <property type="match status" value="1"/>
</dbReference>
<feature type="non-terminal residue" evidence="1">
    <location>
        <position position="34"/>
    </location>
</feature>
<dbReference type="EMBL" id="BARV01000332">
    <property type="protein sequence ID" value="GAH96943.1"/>
    <property type="molecule type" value="Genomic_DNA"/>
</dbReference>
<proteinExistence type="predicted"/>
<name>X1LS30_9ZZZZ</name>
<evidence type="ECO:0000313" key="1">
    <source>
        <dbReference type="EMBL" id="GAH96943.1"/>
    </source>
</evidence>
<gene>
    <name evidence="1" type="ORF">S06H3_01354</name>
</gene>